<dbReference type="PANTHER" id="PTHR20973">
    <property type="entry name" value="NON-SMC ELEMENT 1-RELATED"/>
    <property type="match status" value="1"/>
</dbReference>
<dbReference type="EMBL" id="JANAWD010000453">
    <property type="protein sequence ID" value="KAJ3479229.1"/>
    <property type="molecule type" value="Genomic_DNA"/>
</dbReference>
<dbReference type="Pfam" id="PF07574">
    <property type="entry name" value="SMC_Nse1"/>
    <property type="match status" value="1"/>
</dbReference>
<dbReference type="GO" id="GO:0000724">
    <property type="term" value="P:double-strand break repair via homologous recombination"/>
    <property type="evidence" value="ECO:0007669"/>
    <property type="project" value="TreeGrafter"/>
</dbReference>
<comment type="function">
    <text evidence="16">Acts in a DNA repair pathway for removal of UV-induced DNA damage that is distinct from classical nucleotide excision repair and in repair of ionizing radiation damage. Functions in homologous recombination repair of DNA double strand breaks and in recovery of stalled replication forks.</text>
</comment>
<evidence type="ECO:0000256" key="9">
    <source>
        <dbReference type="ARBA" id="ARBA00022771"/>
    </source>
</evidence>
<dbReference type="InterPro" id="IPR013083">
    <property type="entry name" value="Znf_RING/FYVE/PHD"/>
</dbReference>
<comment type="subcellular location">
    <subcellularLocation>
        <location evidence="2 16">Nucleus</location>
    </subcellularLocation>
</comment>
<comment type="caution">
    <text evidence="19">The sequence shown here is derived from an EMBL/GenBank/DDBJ whole genome shotgun (WGS) entry which is preliminary data.</text>
</comment>
<dbReference type="SUPFAM" id="SSF57850">
    <property type="entry name" value="RING/U-box"/>
    <property type="match status" value="1"/>
</dbReference>
<comment type="catalytic activity">
    <reaction evidence="1 16">
        <text>S-ubiquitinyl-[E2 ubiquitin-conjugating enzyme]-L-cysteine + [acceptor protein]-L-lysine = [E2 ubiquitin-conjugating enzyme]-L-cysteine + N(6)-ubiquitinyl-[acceptor protein]-L-lysine.</text>
        <dbReference type="EC" id="2.3.2.27"/>
    </reaction>
</comment>
<keyword evidence="12 16" id="KW-0233">DNA recombination</keyword>
<evidence type="ECO:0000256" key="16">
    <source>
        <dbReference type="RuleBase" id="RU368018"/>
    </source>
</evidence>
<dbReference type="Gene3D" id="3.90.1150.220">
    <property type="match status" value="1"/>
</dbReference>
<dbReference type="Pfam" id="PF08746">
    <property type="entry name" value="zf-RING-like"/>
    <property type="match status" value="1"/>
</dbReference>
<evidence type="ECO:0000313" key="20">
    <source>
        <dbReference type="Proteomes" id="UP001212997"/>
    </source>
</evidence>
<dbReference type="GO" id="GO:0005634">
    <property type="term" value="C:nucleus"/>
    <property type="evidence" value="ECO:0007669"/>
    <property type="project" value="UniProtKB-SubCell"/>
</dbReference>
<evidence type="ECO:0000256" key="7">
    <source>
        <dbReference type="ARBA" id="ARBA00022723"/>
    </source>
</evidence>
<evidence type="ECO:0000259" key="18">
    <source>
        <dbReference type="PROSITE" id="PS50089"/>
    </source>
</evidence>
<comment type="similarity">
    <text evidence="3 16">Belongs to the NSE1 family.</text>
</comment>
<feature type="compositionally biased region" description="Acidic residues" evidence="17">
    <location>
        <begin position="295"/>
        <end position="317"/>
    </location>
</feature>
<keyword evidence="6 16" id="KW-0808">Transferase</keyword>
<sequence length="374" mass="42389">MVSSNDARRLFLQGIISRRVISQKDGVLLWRKCVDAVKGYFPFFCPLITRLTRCPSVSAADETLEIPWSGDRNSWDNWVSEINTELTPLSLEFTHFLDQSSGKETYALVNRKGDEIAQIATGYTAAEITFFKALVEQIMLAPHRSYCMSSMAALREVKALKLKMTPSQTEVLLGSFVAKGWLERSERGRYSLSQRALTELQQYLRNAYPDQILDCTICFEMVTHGFGCGTPNCKGVLHQNCYDNYRRRNSNCPTCGGNWGPVGKSTTNKSVMPIGEAAYRDGQDKLKRRVRRSEGDDDDDDDEEAEDGEEVQYEEEPPSQPQPSEPQPSRTQKKRLSKRRAVQDDGMEVDGGDEDDDEEIPTTQAQPRRRSSRR</sequence>
<keyword evidence="8 16" id="KW-0227">DNA damage</keyword>
<dbReference type="Proteomes" id="UP001212997">
    <property type="component" value="Unassembled WGS sequence"/>
</dbReference>
<evidence type="ECO:0000256" key="6">
    <source>
        <dbReference type="ARBA" id="ARBA00022679"/>
    </source>
</evidence>
<dbReference type="GO" id="GO:0030915">
    <property type="term" value="C:Smc5-Smc6 complex"/>
    <property type="evidence" value="ECO:0007669"/>
    <property type="project" value="UniProtKB-UniRule"/>
</dbReference>
<feature type="domain" description="RING-type" evidence="18">
    <location>
        <begin position="215"/>
        <end position="255"/>
    </location>
</feature>
<feature type="region of interest" description="Disordered" evidence="17">
    <location>
        <begin position="262"/>
        <end position="374"/>
    </location>
</feature>
<keyword evidence="14 16" id="KW-0539">Nucleus</keyword>
<keyword evidence="7 16" id="KW-0479">Metal-binding</keyword>
<evidence type="ECO:0000256" key="14">
    <source>
        <dbReference type="ARBA" id="ARBA00023242"/>
    </source>
</evidence>
<evidence type="ECO:0000256" key="13">
    <source>
        <dbReference type="ARBA" id="ARBA00023204"/>
    </source>
</evidence>
<dbReference type="InterPro" id="IPR001841">
    <property type="entry name" value="Znf_RING"/>
</dbReference>
<evidence type="ECO:0000256" key="10">
    <source>
        <dbReference type="ARBA" id="ARBA00022786"/>
    </source>
</evidence>
<feature type="compositionally biased region" description="Acidic residues" evidence="17">
    <location>
        <begin position="345"/>
        <end position="360"/>
    </location>
</feature>
<protein>
    <recommendedName>
        <fullName evidence="5 16">Non-structural maintenance of chromosomes element 1 homolog</fullName>
        <ecNumber evidence="4 16">2.3.2.27</ecNumber>
    </recommendedName>
</protein>
<keyword evidence="13 16" id="KW-0234">DNA repair</keyword>
<keyword evidence="20" id="KW-1185">Reference proteome</keyword>
<organism evidence="19 20">
    <name type="scientific">Meripilus lineatus</name>
    <dbReference type="NCBI Taxonomy" id="2056292"/>
    <lineage>
        <taxon>Eukaryota</taxon>
        <taxon>Fungi</taxon>
        <taxon>Dikarya</taxon>
        <taxon>Basidiomycota</taxon>
        <taxon>Agaricomycotina</taxon>
        <taxon>Agaricomycetes</taxon>
        <taxon>Polyporales</taxon>
        <taxon>Meripilaceae</taxon>
        <taxon>Meripilus</taxon>
    </lineage>
</organism>
<dbReference type="PROSITE" id="PS50089">
    <property type="entry name" value="ZF_RING_2"/>
    <property type="match status" value="1"/>
</dbReference>
<dbReference type="InterPro" id="IPR011513">
    <property type="entry name" value="Nse1"/>
</dbReference>
<dbReference type="EC" id="2.3.2.27" evidence="4 16"/>
<dbReference type="Gene3D" id="3.30.40.10">
    <property type="entry name" value="Zinc/RING finger domain, C3HC4 (zinc finger)"/>
    <property type="match status" value="1"/>
</dbReference>
<evidence type="ECO:0000256" key="2">
    <source>
        <dbReference type="ARBA" id="ARBA00004123"/>
    </source>
</evidence>
<evidence type="ECO:0000256" key="1">
    <source>
        <dbReference type="ARBA" id="ARBA00000900"/>
    </source>
</evidence>
<dbReference type="Gene3D" id="1.10.10.10">
    <property type="entry name" value="Winged helix-like DNA-binding domain superfamily/Winged helix DNA-binding domain"/>
    <property type="match status" value="1"/>
</dbReference>
<accession>A0AAD5UY53</accession>
<evidence type="ECO:0000256" key="4">
    <source>
        <dbReference type="ARBA" id="ARBA00012483"/>
    </source>
</evidence>
<comment type="subunit">
    <text evidence="16">Component of the Smc5-Smc6 complex.</text>
</comment>
<evidence type="ECO:0000256" key="11">
    <source>
        <dbReference type="ARBA" id="ARBA00022833"/>
    </source>
</evidence>
<evidence type="ECO:0000256" key="5">
    <source>
        <dbReference type="ARBA" id="ARBA00019422"/>
    </source>
</evidence>
<dbReference type="AlphaFoldDB" id="A0AAD5UY53"/>
<name>A0AAD5UY53_9APHY</name>
<feature type="compositionally biased region" description="Basic residues" evidence="17">
    <location>
        <begin position="331"/>
        <end position="340"/>
    </location>
</feature>
<keyword evidence="11 16" id="KW-0862">Zinc</keyword>
<keyword evidence="10 16" id="KW-0833">Ubl conjugation pathway</keyword>
<dbReference type="GO" id="GO:0008270">
    <property type="term" value="F:zinc ion binding"/>
    <property type="evidence" value="ECO:0007669"/>
    <property type="project" value="UniProtKB-KW"/>
</dbReference>
<gene>
    <name evidence="19" type="ORF">NLI96_g9203</name>
</gene>
<evidence type="ECO:0000256" key="12">
    <source>
        <dbReference type="ARBA" id="ARBA00023172"/>
    </source>
</evidence>
<dbReference type="FunFam" id="1.10.10.10:FF:000270">
    <property type="entry name" value="Non-structural maintenance of chromosomes element 1 homolog"/>
    <property type="match status" value="1"/>
</dbReference>
<evidence type="ECO:0000256" key="17">
    <source>
        <dbReference type="SAM" id="MobiDB-lite"/>
    </source>
</evidence>
<dbReference type="PANTHER" id="PTHR20973:SF0">
    <property type="entry name" value="NON-STRUCTURAL MAINTENANCE OF CHROMOSOMES ELEMENT 1 HOMOLOG"/>
    <property type="match status" value="1"/>
</dbReference>
<dbReference type="GO" id="GO:0061630">
    <property type="term" value="F:ubiquitin protein ligase activity"/>
    <property type="evidence" value="ECO:0007669"/>
    <property type="project" value="UniProtKB-EC"/>
</dbReference>
<dbReference type="InterPro" id="IPR036388">
    <property type="entry name" value="WH-like_DNA-bd_sf"/>
</dbReference>
<evidence type="ECO:0000256" key="3">
    <source>
        <dbReference type="ARBA" id="ARBA00010258"/>
    </source>
</evidence>
<keyword evidence="9 15" id="KW-0863">Zinc-finger</keyword>
<proteinExistence type="inferred from homology"/>
<evidence type="ECO:0000256" key="8">
    <source>
        <dbReference type="ARBA" id="ARBA00022763"/>
    </source>
</evidence>
<evidence type="ECO:0000313" key="19">
    <source>
        <dbReference type="EMBL" id="KAJ3479229.1"/>
    </source>
</evidence>
<evidence type="ECO:0000256" key="15">
    <source>
        <dbReference type="PROSITE-ProRule" id="PRU00175"/>
    </source>
</evidence>
<dbReference type="InterPro" id="IPR014857">
    <property type="entry name" value="Nse1_RING_C4HC3-type"/>
</dbReference>
<reference evidence="19" key="1">
    <citation type="submission" date="2022-07" db="EMBL/GenBank/DDBJ databases">
        <title>Genome Sequence of Physisporinus lineatus.</title>
        <authorList>
            <person name="Buettner E."/>
        </authorList>
    </citation>
    <scope>NUCLEOTIDE SEQUENCE</scope>
    <source>
        <strain evidence="19">VT162</strain>
    </source>
</reference>